<dbReference type="Proteomes" id="UP000814140">
    <property type="component" value="Unassembled WGS sequence"/>
</dbReference>
<proteinExistence type="predicted"/>
<name>A0ACB8TEY7_9AGAM</name>
<organism evidence="1 2">
    <name type="scientific">Artomyces pyxidatus</name>
    <dbReference type="NCBI Taxonomy" id="48021"/>
    <lineage>
        <taxon>Eukaryota</taxon>
        <taxon>Fungi</taxon>
        <taxon>Dikarya</taxon>
        <taxon>Basidiomycota</taxon>
        <taxon>Agaricomycotina</taxon>
        <taxon>Agaricomycetes</taxon>
        <taxon>Russulales</taxon>
        <taxon>Auriscalpiaceae</taxon>
        <taxon>Artomyces</taxon>
    </lineage>
</organism>
<comment type="caution">
    <text evidence="1">The sequence shown here is derived from an EMBL/GenBank/DDBJ whole genome shotgun (WGS) entry which is preliminary data.</text>
</comment>
<protein>
    <submittedName>
        <fullName evidence="1">Uncharacterized protein</fullName>
    </submittedName>
</protein>
<gene>
    <name evidence="1" type="ORF">BV25DRAFT_1820163</name>
</gene>
<evidence type="ECO:0000313" key="1">
    <source>
        <dbReference type="EMBL" id="KAI0067007.1"/>
    </source>
</evidence>
<keyword evidence="2" id="KW-1185">Reference proteome</keyword>
<reference evidence="1" key="2">
    <citation type="journal article" date="2022" name="New Phytol.">
        <title>Evolutionary transition to the ectomycorrhizal habit in the genomes of a hyperdiverse lineage of mushroom-forming fungi.</title>
        <authorList>
            <person name="Looney B."/>
            <person name="Miyauchi S."/>
            <person name="Morin E."/>
            <person name="Drula E."/>
            <person name="Courty P.E."/>
            <person name="Kohler A."/>
            <person name="Kuo A."/>
            <person name="LaButti K."/>
            <person name="Pangilinan J."/>
            <person name="Lipzen A."/>
            <person name="Riley R."/>
            <person name="Andreopoulos W."/>
            <person name="He G."/>
            <person name="Johnson J."/>
            <person name="Nolan M."/>
            <person name="Tritt A."/>
            <person name="Barry K.W."/>
            <person name="Grigoriev I.V."/>
            <person name="Nagy L.G."/>
            <person name="Hibbett D."/>
            <person name="Henrissat B."/>
            <person name="Matheny P.B."/>
            <person name="Labbe J."/>
            <person name="Martin F.M."/>
        </authorList>
    </citation>
    <scope>NUCLEOTIDE SEQUENCE</scope>
    <source>
        <strain evidence="1">HHB10654</strain>
    </source>
</reference>
<reference evidence="1" key="1">
    <citation type="submission" date="2021-03" db="EMBL/GenBank/DDBJ databases">
        <authorList>
            <consortium name="DOE Joint Genome Institute"/>
            <person name="Ahrendt S."/>
            <person name="Looney B.P."/>
            <person name="Miyauchi S."/>
            <person name="Morin E."/>
            <person name="Drula E."/>
            <person name="Courty P.E."/>
            <person name="Chicoki N."/>
            <person name="Fauchery L."/>
            <person name="Kohler A."/>
            <person name="Kuo A."/>
            <person name="Labutti K."/>
            <person name="Pangilinan J."/>
            <person name="Lipzen A."/>
            <person name="Riley R."/>
            <person name="Andreopoulos W."/>
            <person name="He G."/>
            <person name="Johnson J."/>
            <person name="Barry K.W."/>
            <person name="Grigoriev I.V."/>
            <person name="Nagy L."/>
            <person name="Hibbett D."/>
            <person name="Henrissat B."/>
            <person name="Matheny P.B."/>
            <person name="Labbe J."/>
            <person name="Martin F."/>
        </authorList>
    </citation>
    <scope>NUCLEOTIDE SEQUENCE</scope>
    <source>
        <strain evidence="1">HHB10654</strain>
    </source>
</reference>
<accession>A0ACB8TEY7</accession>
<dbReference type="EMBL" id="MU277191">
    <property type="protein sequence ID" value="KAI0067007.1"/>
    <property type="molecule type" value="Genomic_DNA"/>
</dbReference>
<evidence type="ECO:0000313" key="2">
    <source>
        <dbReference type="Proteomes" id="UP000814140"/>
    </source>
</evidence>
<sequence length="71" mass="7865">MAQMKSTNDSDQALVITASAVLCKGCHPEPVQRTATATHLPPRQHISRHRSYDRQDERQLAGAASVDHLEM</sequence>